<proteinExistence type="predicted"/>
<comment type="caution">
    <text evidence="3">The sequence shown here is derived from an EMBL/GenBank/DDBJ whole genome shotgun (WGS) entry which is preliminary data.</text>
</comment>
<dbReference type="FunFam" id="1.10.510.10:FF:000095">
    <property type="entry name" value="protein STRUBBELIG-RECEPTOR FAMILY 8"/>
    <property type="match status" value="1"/>
</dbReference>
<feature type="domain" description="Protein kinase" evidence="2">
    <location>
        <begin position="116"/>
        <end position="393"/>
    </location>
</feature>
<dbReference type="Proteomes" id="UP000712600">
    <property type="component" value="Unassembled WGS sequence"/>
</dbReference>
<evidence type="ECO:0000259" key="2">
    <source>
        <dbReference type="PROSITE" id="PS50011"/>
    </source>
</evidence>
<gene>
    <name evidence="3" type="ORF">F2Q69_00013633</name>
</gene>
<dbReference type="PANTHER" id="PTHR45621">
    <property type="entry name" value="OS01G0588500 PROTEIN-RELATED"/>
    <property type="match status" value="1"/>
</dbReference>
<dbReference type="GO" id="GO:0005524">
    <property type="term" value="F:ATP binding"/>
    <property type="evidence" value="ECO:0007669"/>
    <property type="project" value="InterPro"/>
</dbReference>
<dbReference type="AlphaFoldDB" id="A0A8S9QF59"/>
<dbReference type="InterPro" id="IPR000719">
    <property type="entry name" value="Prot_kinase_dom"/>
</dbReference>
<dbReference type="InterPro" id="IPR050823">
    <property type="entry name" value="Plant_Ser_Thr_Prot_Kinase"/>
</dbReference>
<evidence type="ECO:0000256" key="1">
    <source>
        <dbReference type="SAM" id="MobiDB-lite"/>
    </source>
</evidence>
<reference evidence="3" key="1">
    <citation type="submission" date="2019-12" db="EMBL/GenBank/DDBJ databases">
        <title>Genome sequencing and annotation of Brassica cretica.</title>
        <authorList>
            <person name="Studholme D.J."/>
            <person name="Sarris P."/>
        </authorList>
    </citation>
    <scope>NUCLEOTIDE SEQUENCE</scope>
    <source>
        <strain evidence="3">PFS-109/04</strain>
        <tissue evidence="3">Leaf</tissue>
    </source>
</reference>
<evidence type="ECO:0000313" key="3">
    <source>
        <dbReference type="EMBL" id="KAF3552832.1"/>
    </source>
</evidence>
<name>A0A8S9QF59_BRACR</name>
<sequence>MEKACPYDACGIERSDGEPSSSQLPLSSSVSSLEDAEVVSFVEKTVELGYELVVLRLKDDNFRRRRRERMPQNSNRLACSRTESFRRSSIWILRRTTTSPFRGLCLNSTDTGGSRQKLHRRIETGASPAPSMRIETTSSIRIFGSLHMTFDLYCTFYFHMQSEVILLGQLKHPNLVKLIGYCCEEEERVLIYEFMSRGSLENHLFKRISISLPWATRLKIAVAAAKGLAFLHDLESPIIYRDFKTSNVLLDSDFTAKLSDFGLATMGPEGSKSHVTTRVMGTYGYAAPEYVSTGHLTTKSDVYSYGVVLLELLTGRRASEKSRPKNQQNIIDWAKPYLTSRRRLRCVMDQRLAGQYSVTAAKDTALLALQCVSPNPKDRPKMPAVVEVLESLMHHKDMAVSSGHWPPSPSSQGGKVSQKVRGDNGNSRKSAPGSLRS</sequence>
<feature type="region of interest" description="Disordered" evidence="1">
    <location>
        <begin position="398"/>
        <end position="437"/>
    </location>
</feature>
<dbReference type="PROSITE" id="PS50011">
    <property type="entry name" value="PROTEIN_KINASE_DOM"/>
    <property type="match status" value="1"/>
</dbReference>
<organism evidence="3 4">
    <name type="scientific">Brassica cretica</name>
    <name type="common">Mustard</name>
    <dbReference type="NCBI Taxonomy" id="69181"/>
    <lineage>
        <taxon>Eukaryota</taxon>
        <taxon>Viridiplantae</taxon>
        <taxon>Streptophyta</taxon>
        <taxon>Embryophyta</taxon>
        <taxon>Tracheophyta</taxon>
        <taxon>Spermatophyta</taxon>
        <taxon>Magnoliopsida</taxon>
        <taxon>eudicotyledons</taxon>
        <taxon>Gunneridae</taxon>
        <taxon>Pentapetalae</taxon>
        <taxon>rosids</taxon>
        <taxon>malvids</taxon>
        <taxon>Brassicales</taxon>
        <taxon>Brassicaceae</taxon>
        <taxon>Brassiceae</taxon>
        <taxon>Brassica</taxon>
    </lineage>
</organism>
<dbReference type="InterPro" id="IPR011009">
    <property type="entry name" value="Kinase-like_dom_sf"/>
</dbReference>
<evidence type="ECO:0000313" key="4">
    <source>
        <dbReference type="Proteomes" id="UP000712600"/>
    </source>
</evidence>
<accession>A0A8S9QF59</accession>
<dbReference type="GO" id="GO:0004672">
    <property type="term" value="F:protein kinase activity"/>
    <property type="evidence" value="ECO:0007669"/>
    <property type="project" value="InterPro"/>
</dbReference>
<dbReference type="Gene3D" id="3.30.200.20">
    <property type="entry name" value="Phosphorylase Kinase, domain 1"/>
    <property type="match status" value="1"/>
</dbReference>
<dbReference type="SUPFAM" id="SSF56112">
    <property type="entry name" value="Protein kinase-like (PK-like)"/>
    <property type="match status" value="1"/>
</dbReference>
<dbReference type="Gene3D" id="1.10.510.10">
    <property type="entry name" value="Transferase(Phosphotransferase) domain 1"/>
    <property type="match status" value="1"/>
</dbReference>
<protein>
    <recommendedName>
        <fullName evidence="2">Protein kinase domain-containing protein</fullName>
    </recommendedName>
</protein>
<dbReference type="EMBL" id="QGKX02000996">
    <property type="protein sequence ID" value="KAF3552832.1"/>
    <property type="molecule type" value="Genomic_DNA"/>
</dbReference>
<dbReference type="Pfam" id="PF00069">
    <property type="entry name" value="Pkinase"/>
    <property type="match status" value="1"/>
</dbReference>
<dbReference type="InterPro" id="IPR008271">
    <property type="entry name" value="Ser/Thr_kinase_AS"/>
</dbReference>
<dbReference type="PROSITE" id="PS00108">
    <property type="entry name" value="PROTEIN_KINASE_ST"/>
    <property type="match status" value="1"/>
</dbReference>